<organism evidence="1 2">
    <name type="scientific">Neophaeococcomyces mojaviensis</name>
    <dbReference type="NCBI Taxonomy" id="3383035"/>
    <lineage>
        <taxon>Eukaryota</taxon>
        <taxon>Fungi</taxon>
        <taxon>Dikarya</taxon>
        <taxon>Ascomycota</taxon>
        <taxon>Pezizomycotina</taxon>
        <taxon>Eurotiomycetes</taxon>
        <taxon>Chaetothyriomycetidae</taxon>
        <taxon>Chaetothyriales</taxon>
        <taxon>Chaetothyriales incertae sedis</taxon>
        <taxon>Neophaeococcomyces</taxon>
    </lineage>
</organism>
<dbReference type="Proteomes" id="UP001172386">
    <property type="component" value="Unassembled WGS sequence"/>
</dbReference>
<name>A0ACC3A6E6_9EURO</name>
<gene>
    <name evidence="1" type="ORF">H2198_005179</name>
</gene>
<dbReference type="EMBL" id="JAPDRQ010000083">
    <property type="protein sequence ID" value="KAJ9656123.1"/>
    <property type="molecule type" value="Genomic_DNA"/>
</dbReference>
<proteinExistence type="predicted"/>
<accession>A0ACC3A6E6</accession>
<keyword evidence="2" id="KW-1185">Reference proteome</keyword>
<reference evidence="1" key="1">
    <citation type="submission" date="2022-10" db="EMBL/GenBank/DDBJ databases">
        <title>Culturing micro-colonial fungi from biological soil crusts in the Mojave desert and describing Neophaeococcomyces mojavensis, and introducing the new genera and species Taxawa tesnikishii.</title>
        <authorList>
            <person name="Kurbessoian T."/>
            <person name="Stajich J.E."/>
        </authorList>
    </citation>
    <scope>NUCLEOTIDE SEQUENCE</scope>
    <source>
        <strain evidence="1">JES_112</strain>
    </source>
</reference>
<sequence length="772" mass="84810">MSSTADLELSALGRPSFLGQIYSATTGTLLNDCLFPASVIDAYTGAKPLPNTKARYAEVRNTRERREALDVSASIAVTVMSGALELKGSGSYISRNDTSEASVTVSAVLDITTEAHWLRIEEAVLRNSVAIRAELLTRMGATHVVTAVTYGGLMVASLTETNSDKLSKSDIDGSFSLTMCQSLGALAGAEGETKLQAKEKKKLHNYELEIRLLGDFYDTVSKVQAPVTVAALSSKLNKSGGLLGPSIPVKLTLTPLKNFNKISTVLLAREFEEADLNALMAFYDTLITLSQDWKLILDEVVLKANGIFPTFYSDSQANSQNVELLLIQKRGELAAFLYNYRAGASIGSTASTEAFLIEGNTWLRAQQTLLKDEQERWSRLKGIMDITAARKVPLTRVGPLGAAMGSKGPQLLVLVVIPELVQMGKLRNLFEGFQETIMIWASGLKELNSDPAGPNVILQSIYADKLIQADLLGLDGDKKALALVIKDAEQTRSPSLLSYGLITDRDLGIIDWETSGQEGWGIWIGPDGNKKYIGELRNSQPHGLGIMQYADVEGSSWQGTWFQGARDGEGTLRKKGKPDQKGIWVDDKLEKDGLEITVTMYNTEEVPVDSAKMFVVNPKLTMLWPTTEDLKAVIPAQVRKIARAFGWKDGQRHRLITTFEGPDYFEGGMGAQSDWKIHKDWTARDEPVKPQILPGRRRQYYSRTSVLTNGAKFRMFDLLHDDMALNEWSLNGKPWLTGGFSARIAYDGEFTSVTYGYPLPGEPVRVNAIALD</sequence>
<evidence type="ECO:0000313" key="2">
    <source>
        <dbReference type="Proteomes" id="UP001172386"/>
    </source>
</evidence>
<evidence type="ECO:0000313" key="1">
    <source>
        <dbReference type="EMBL" id="KAJ9656123.1"/>
    </source>
</evidence>
<protein>
    <submittedName>
        <fullName evidence="1">Uncharacterized protein</fullName>
    </submittedName>
</protein>
<comment type="caution">
    <text evidence="1">The sequence shown here is derived from an EMBL/GenBank/DDBJ whole genome shotgun (WGS) entry which is preliminary data.</text>
</comment>